<evidence type="ECO:0000256" key="2">
    <source>
        <dbReference type="ARBA" id="ARBA00023125"/>
    </source>
</evidence>
<feature type="domain" description="HTH araC/xylS-type" evidence="5">
    <location>
        <begin position="189"/>
        <end position="286"/>
    </location>
</feature>
<reference evidence="6 7" key="1">
    <citation type="submission" date="2016-09" db="EMBL/GenBank/DDBJ databases">
        <title>Rhizobium sp. nov., a novel species isolated from the rice rhizosphere.</title>
        <authorList>
            <person name="Zhao J."/>
            <person name="Zhang X."/>
        </authorList>
    </citation>
    <scope>NUCLEOTIDE SEQUENCE [LARGE SCALE GENOMIC DNA]</scope>
    <source>
        <strain evidence="6 7">1.7048</strain>
    </source>
</reference>
<feature type="region of interest" description="Disordered" evidence="4">
    <location>
        <begin position="1"/>
        <end position="22"/>
    </location>
</feature>
<protein>
    <submittedName>
        <fullName evidence="6">AraC family transcriptional regulator</fullName>
    </submittedName>
</protein>
<dbReference type="PANTHER" id="PTHR46796:SF2">
    <property type="entry name" value="TRANSCRIPTIONAL REGULATORY PROTEIN"/>
    <property type="match status" value="1"/>
</dbReference>
<dbReference type="SMART" id="SM00342">
    <property type="entry name" value="HTH_ARAC"/>
    <property type="match status" value="1"/>
</dbReference>
<dbReference type="RefSeq" id="WP_075628985.1">
    <property type="nucleotide sequence ID" value="NZ_FOAM01000003.1"/>
</dbReference>
<accession>A0A1Q9AT13</accession>
<organism evidence="6 7">
    <name type="scientific">Xaviernesmea oryzae</name>
    <dbReference type="NCBI Taxonomy" id="464029"/>
    <lineage>
        <taxon>Bacteria</taxon>
        <taxon>Pseudomonadati</taxon>
        <taxon>Pseudomonadota</taxon>
        <taxon>Alphaproteobacteria</taxon>
        <taxon>Hyphomicrobiales</taxon>
        <taxon>Rhizobiaceae</taxon>
        <taxon>Rhizobium/Agrobacterium group</taxon>
        <taxon>Xaviernesmea</taxon>
    </lineage>
</organism>
<dbReference type="InterPro" id="IPR003313">
    <property type="entry name" value="AraC-bd"/>
</dbReference>
<keyword evidence="7" id="KW-1185">Reference proteome</keyword>
<name>A0A1Q9AT13_9HYPH</name>
<keyword evidence="1" id="KW-0805">Transcription regulation</keyword>
<proteinExistence type="predicted"/>
<dbReference type="Proteomes" id="UP000186364">
    <property type="component" value="Unassembled WGS sequence"/>
</dbReference>
<dbReference type="GO" id="GO:0003700">
    <property type="term" value="F:DNA-binding transcription factor activity"/>
    <property type="evidence" value="ECO:0007669"/>
    <property type="project" value="InterPro"/>
</dbReference>
<dbReference type="InterPro" id="IPR018060">
    <property type="entry name" value="HTH_AraC"/>
</dbReference>
<evidence type="ECO:0000256" key="4">
    <source>
        <dbReference type="SAM" id="MobiDB-lite"/>
    </source>
</evidence>
<evidence type="ECO:0000313" key="6">
    <source>
        <dbReference type="EMBL" id="OLP58560.1"/>
    </source>
</evidence>
<sequence length="286" mass="31445">MQIVSQEQATTARPTSGKERTRFWRDPRFGHMECMAATFVTHEFAPHAHDTFSIGAIEAGAQVAMIRGERESTGPGALYLINPGEVHDGQPGEPGGYRYRMIYPDIGFFSKILEDVTGRAFAGTPSFGRQLLTDMPLAAAFHRAHSALEQRASALEGEESLYSVLVAMFARHGSSILTPAGGAEPKAVARARDYIAAHFTEEIGLEALAEVAGLSRAHLIRAFRRHYYITPHAYQTDLRIRFARQLLRQGKPPLEVALACGFADQAHLTRHFKARTGLTPAVYRAG</sequence>
<gene>
    <name evidence="6" type="ORF">BJF93_17010</name>
</gene>
<evidence type="ECO:0000256" key="1">
    <source>
        <dbReference type="ARBA" id="ARBA00023015"/>
    </source>
</evidence>
<dbReference type="InterPro" id="IPR009057">
    <property type="entry name" value="Homeodomain-like_sf"/>
</dbReference>
<keyword evidence="3" id="KW-0804">Transcription</keyword>
<dbReference type="EMBL" id="MKIP01000057">
    <property type="protein sequence ID" value="OLP58560.1"/>
    <property type="molecule type" value="Genomic_DNA"/>
</dbReference>
<dbReference type="InterPro" id="IPR050204">
    <property type="entry name" value="AraC_XylS_family_regulators"/>
</dbReference>
<dbReference type="PANTHER" id="PTHR46796">
    <property type="entry name" value="HTH-TYPE TRANSCRIPTIONAL ACTIVATOR RHAS-RELATED"/>
    <property type="match status" value="1"/>
</dbReference>
<dbReference type="Pfam" id="PF02311">
    <property type="entry name" value="AraC_binding"/>
    <property type="match status" value="1"/>
</dbReference>
<evidence type="ECO:0000259" key="5">
    <source>
        <dbReference type="PROSITE" id="PS01124"/>
    </source>
</evidence>
<comment type="caution">
    <text evidence="6">The sequence shown here is derived from an EMBL/GenBank/DDBJ whole genome shotgun (WGS) entry which is preliminary data.</text>
</comment>
<dbReference type="SUPFAM" id="SSF46689">
    <property type="entry name" value="Homeodomain-like"/>
    <property type="match status" value="2"/>
</dbReference>
<dbReference type="OrthoDB" id="9809338at2"/>
<dbReference type="InterPro" id="IPR037923">
    <property type="entry name" value="HTH-like"/>
</dbReference>
<dbReference type="Pfam" id="PF12833">
    <property type="entry name" value="HTH_18"/>
    <property type="match status" value="1"/>
</dbReference>
<dbReference type="SUPFAM" id="SSF51215">
    <property type="entry name" value="Regulatory protein AraC"/>
    <property type="match status" value="1"/>
</dbReference>
<dbReference type="Gene3D" id="1.10.10.60">
    <property type="entry name" value="Homeodomain-like"/>
    <property type="match status" value="1"/>
</dbReference>
<feature type="compositionally biased region" description="Polar residues" evidence="4">
    <location>
        <begin position="1"/>
        <end position="14"/>
    </location>
</feature>
<dbReference type="GO" id="GO:0043565">
    <property type="term" value="F:sequence-specific DNA binding"/>
    <property type="evidence" value="ECO:0007669"/>
    <property type="project" value="InterPro"/>
</dbReference>
<keyword evidence="2" id="KW-0238">DNA-binding</keyword>
<evidence type="ECO:0000313" key="7">
    <source>
        <dbReference type="Proteomes" id="UP000186364"/>
    </source>
</evidence>
<evidence type="ECO:0000256" key="3">
    <source>
        <dbReference type="ARBA" id="ARBA00023163"/>
    </source>
</evidence>
<dbReference type="PROSITE" id="PS01124">
    <property type="entry name" value="HTH_ARAC_FAMILY_2"/>
    <property type="match status" value="1"/>
</dbReference>
<dbReference type="AlphaFoldDB" id="A0A1Q9AT13"/>